<feature type="region of interest" description="Disordered" evidence="1">
    <location>
        <begin position="414"/>
        <end position="486"/>
    </location>
</feature>
<dbReference type="OMA" id="QGDVTPH"/>
<organism evidence="3 4">
    <name type="scientific">Nannospalax galili</name>
    <name type="common">Northern Israeli blind subterranean mole rat</name>
    <name type="synonym">Spalax galili</name>
    <dbReference type="NCBI Taxonomy" id="1026970"/>
    <lineage>
        <taxon>Eukaryota</taxon>
        <taxon>Metazoa</taxon>
        <taxon>Chordata</taxon>
        <taxon>Craniata</taxon>
        <taxon>Vertebrata</taxon>
        <taxon>Euteleostomi</taxon>
        <taxon>Mammalia</taxon>
        <taxon>Eutheria</taxon>
        <taxon>Euarchontoglires</taxon>
        <taxon>Glires</taxon>
        <taxon>Rodentia</taxon>
        <taxon>Myomorpha</taxon>
        <taxon>Muroidea</taxon>
        <taxon>Spalacidae</taxon>
        <taxon>Spalacinae</taxon>
        <taxon>Nannospalax</taxon>
    </lineage>
</organism>
<dbReference type="PROSITE" id="PS51321">
    <property type="entry name" value="TFIIS_CENTRAL"/>
    <property type="match status" value="1"/>
</dbReference>
<feature type="compositionally biased region" description="Polar residues" evidence="1">
    <location>
        <begin position="424"/>
        <end position="442"/>
    </location>
</feature>
<dbReference type="InterPro" id="IPR003618">
    <property type="entry name" value="TFIIS_cen_dom"/>
</dbReference>
<sequence length="577" mass="63999">MQEALWSRIRELPDLLLTEEEVGAIAEGIEAALFHLTQDTNIRYKTKYRSLLFNLRDPRNSDLFLKVAHCDVSPHDLVRMSSIQLAPQELSCWRDQEERRGLEIIERQQNEPHRLPASKLTHKGEVEIPRDMDQMLTLEDLVEPMVHRECTSQALLTLQEDTTEQHQHHSLDPNFLICNDWNPPSELTVSEATMNSEDKVIQRGLSPASVSSPERLKAREIPPKEPQDRLQMSAGPTNALPSPPPWEGTLDVFSIKRFKAKAQLVSGHTCQLAQALPKVIRSAGCLPPNTVWDLLASLYPAGTKEVCVVRLCPHGARDIQNYRLLYSYLNNKQSHCLAAVQSVGVVLLPLPAFQPLPNRLRPLGGPGLEATHSSLLLAVLLPKDQLPAIAMSNPVWGKVRKTVSFNRKVEMRHYQPEDRKSEVTLRSSPSPEEALEQNQAKGSLTPRGICARQSLPPGRGRQGPGWGQQPPEVGWGQLGHRDSAAPVVPGFGRGQHPHRASCLHQGLFYHLKALVAMSHQLQASLWSAVPEVSAQPPEVLEPSGPAPHPTLDCTDGAGSECPPLERPDPFGPPKQEC</sequence>
<dbReference type="InterPro" id="IPR036575">
    <property type="entry name" value="TFIIS_cen_dom_sf"/>
</dbReference>
<evidence type="ECO:0000313" key="4">
    <source>
        <dbReference type="Proteomes" id="UP000694381"/>
    </source>
</evidence>
<protein>
    <recommendedName>
        <fullName evidence="2">TFIIS central domain-containing protein</fullName>
    </recommendedName>
</protein>
<keyword evidence="4" id="KW-1185">Reference proteome</keyword>
<dbReference type="Proteomes" id="UP000694381">
    <property type="component" value="Unassembled WGS sequence"/>
</dbReference>
<dbReference type="GO" id="GO:0006351">
    <property type="term" value="P:DNA-templated transcription"/>
    <property type="evidence" value="ECO:0007669"/>
    <property type="project" value="InterPro"/>
</dbReference>
<feature type="region of interest" description="Disordered" evidence="1">
    <location>
        <begin position="203"/>
        <end position="243"/>
    </location>
</feature>
<dbReference type="PANTHER" id="PTHR11477">
    <property type="entry name" value="TRANSCRIPTION FACTOR S-II ZINC FINGER DOMAIN-CONTAINING PROTEIN"/>
    <property type="match status" value="1"/>
</dbReference>
<evidence type="ECO:0000313" key="3">
    <source>
        <dbReference type="Ensembl" id="ENSNGAP00000017147.1"/>
    </source>
</evidence>
<evidence type="ECO:0000256" key="1">
    <source>
        <dbReference type="SAM" id="MobiDB-lite"/>
    </source>
</evidence>
<evidence type="ECO:0000259" key="2">
    <source>
        <dbReference type="PROSITE" id="PS51321"/>
    </source>
</evidence>
<dbReference type="Ensembl" id="ENSNGAT00000022773.1">
    <property type="protein sequence ID" value="ENSNGAP00000017147.1"/>
    <property type="gene ID" value="ENSNGAG00000017658.1"/>
</dbReference>
<dbReference type="SUPFAM" id="SSF46942">
    <property type="entry name" value="Elongation factor TFIIS domain 2"/>
    <property type="match status" value="1"/>
</dbReference>
<dbReference type="InterPro" id="IPR012921">
    <property type="entry name" value="SPOC_C"/>
</dbReference>
<feature type="region of interest" description="Disordered" evidence="1">
    <location>
        <begin position="535"/>
        <end position="577"/>
    </location>
</feature>
<feature type="domain" description="TFIIS central" evidence="2">
    <location>
        <begin position="1"/>
        <end position="113"/>
    </location>
</feature>
<reference evidence="3" key="1">
    <citation type="submission" date="2025-08" db="UniProtKB">
        <authorList>
            <consortium name="Ensembl"/>
        </authorList>
    </citation>
    <scope>IDENTIFICATION</scope>
</reference>
<feature type="compositionally biased region" description="Basic and acidic residues" evidence="1">
    <location>
        <begin position="414"/>
        <end position="423"/>
    </location>
</feature>
<dbReference type="Pfam" id="PF07500">
    <property type="entry name" value="TFIIS_M"/>
    <property type="match status" value="1"/>
</dbReference>
<feature type="compositionally biased region" description="Basic and acidic residues" evidence="1">
    <location>
        <begin position="214"/>
        <end position="228"/>
    </location>
</feature>
<proteinExistence type="predicted"/>
<dbReference type="Gene3D" id="1.10.472.30">
    <property type="entry name" value="Transcription elongation factor S-II, central domain"/>
    <property type="match status" value="1"/>
</dbReference>
<gene>
    <name evidence="3" type="primary">Spocd1</name>
</gene>
<dbReference type="Pfam" id="PF07744">
    <property type="entry name" value="SPOC"/>
    <property type="match status" value="1"/>
</dbReference>
<dbReference type="GO" id="GO:0005634">
    <property type="term" value="C:nucleus"/>
    <property type="evidence" value="ECO:0007669"/>
    <property type="project" value="TreeGrafter"/>
</dbReference>
<dbReference type="PANTHER" id="PTHR11477:SF18">
    <property type="entry name" value="SPOC DOMAIN-CONTAINING PROTEIN 1"/>
    <property type="match status" value="1"/>
</dbReference>
<dbReference type="GeneTree" id="ENSGT00940000162194"/>
<accession>A0A8C6RCY4</accession>
<reference evidence="3" key="2">
    <citation type="submission" date="2025-09" db="UniProtKB">
        <authorList>
            <consortium name="Ensembl"/>
        </authorList>
    </citation>
    <scope>IDENTIFICATION</scope>
</reference>
<dbReference type="SMART" id="SM00510">
    <property type="entry name" value="TFS2M"/>
    <property type="match status" value="1"/>
</dbReference>
<dbReference type="AlphaFoldDB" id="A0A8C6RCY4"/>
<name>A0A8C6RCY4_NANGA</name>